<evidence type="ECO:0000313" key="10">
    <source>
        <dbReference type="Proteomes" id="UP000024284"/>
    </source>
</evidence>
<dbReference type="InterPro" id="IPR027417">
    <property type="entry name" value="P-loop_NTPase"/>
</dbReference>
<dbReference type="eggNOG" id="COG3505">
    <property type="taxonomic scope" value="Bacteria"/>
</dbReference>
<evidence type="ECO:0000313" key="9">
    <source>
        <dbReference type="EMBL" id="KFG89040.1"/>
    </source>
</evidence>
<organism evidence="9 10">
    <name type="scientific">Sphingobium herbicidovorans (strain ATCC 700291 / DSM 11019 / CCUG 56400 / KCTC 2939 / LMG 18315 / NBRC 16415 / MH)</name>
    <name type="common">Sphingomonas herbicidovorans</name>
    <dbReference type="NCBI Taxonomy" id="1219045"/>
    <lineage>
        <taxon>Bacteria</taxon>
        <taxon>Pseudomonadati</taxon>
        <taxon>Pseudomonadota</taxon>
        <taxon>Alphaproteobacteria</taxon>
        <taxon>Sphingomonadales</taxon>
        <taxon>Sphingomonadaceae</taxon>
        <taxon>Sphingobium</taxon>
    </lineage>
</organism>
<dbReference type="STRING" id="76947.GCA_002080435_01680"/>
<comment type="caution">
    <text evidence="9">The sequence shown here is derived from an EMBL/GenBank/DDBJ whole genome shotgun (WGS) entry which is preliminary data.</text>
</comment>
<sequence>MSIFRNDTLGSWTRGGQATVHNVRMTTQVFKQSALAGLVLWVLLTLWLVYEVLHQTTRILLGKMAEAWFQLYVVGSPSSPVLFTAPGGRQYWVRADELLRSGIARDAAGELLYSLKLVGSCTAIFVLIMLFAAWYYFTVSGRGLGSNQFLRGASFATVRQLRRRLRGMAKGCLSVGGIAIPAAYEPEHILLSGAPGTGKTNILHAMLEGIRKEGKRAIVYDTAGTFVERFYRPGRDIILNPFDTRSARWSPWFDVPLDYHYDQIAESVVPDGGKDPFWAKSARGTLVAVMRTLVHQDRMRVSALLDIITRSGLKILAQFVENTDGAAFVSAEGERTSAGIQAELASVLRGFRYLDDTDEGLSIRDWVTIEEDDSWLFITVKADQLPTLRPLITMWLDIAINAIMSMAPDQQRRLFCVIDELPSLQRLPSLSDFLARARKYGGCGILGFQSYPQLEATYGRQEAAALTGYCSTWIALRANDTPTARHISDNLGQVEQVEANEGMSYGVNDMRDGVNLSRVQVTRPLVMPTEIVNLPNLTGYLRFGRDLPVVRFTDRYRHGRLLEPAYIDRAAPGIRLDAASEEAACQTTHQPRRRNPLFRRSSPMVNPRGLIGTRRKKSLRRTPVSSAPAVNAVPFVSRGGPMGRSDPPTLHSLIIHERTSCHAQNYSQQRFPTGSCATFARAKGSCHRTAQRPYRYGGEDDRHWPIQAV</sequence>
<dbReference type="EMBL" id="JFZA02000038">
    <property type="protein sequence ID" value="KFG89040.1"/>
    <property type="molecule type" value="Genomic_DNA"/>
</dbReference>
<protein>
    <submittedName>
        <fullName evidence="9">Conjugal transfer protein TraD</fullName>
    </submittedName>
</protein>
<keyword evidence="10" id="KW-1185">Reference proteome</keyword>
<feature type="transmembrane region" description="Helical" evidence="7">
    <location>
        <begin position="117"/>
        <end position="137"/>
    </location>
</feature>
<feature type="transmembrane region" description="Helical" evidence="7">
    <location>
        <begin position="34"/>
        <end position="53"/>
    </location>
</feature>
<keyword evidence="5 7" id="KW-0472">Membrane</keyword>
<name>A0A086P6M2_SPHHM</name>
<dbReference type="Proteomes" id="UP000024284">
    <property type="component" value="Unassembled WGS sequence"/>
</dbReference>
<dbReference type="InterPro" id="IPR019476">
    <property type="entry name" value="T4SS_TraD_DNA-bd"/>
</dbReference>
<feature type="region of interest" description="Disordered" evidence="6">
    <location>
        <begin position="584"/>
        <end position="610"/>
    </location>
</feature>
<feature type="domain" description="Type IV secretion system coupling protein TraD DNA-binding" evidence="8">
    <location>
        <begin position="173"/>
        <end position="553"/>
    </location>
</feature>
<dbReference type="PANTHER" id="PTHR37937:SF1">
    <property type="entry name" value="CONJUGATIVE TRANSFER: DNA TRANSPORT"/>
    <property type="match status" value="1"/>
</dbReference>
<dbReference type="SUPFAM" id="SSF52540">
    <property type="entry name" value="P-loop containing nucleoside triphosphate hydrolases"/>
    <property type="match status" value="1"/>
</dbReference>
<dbReference type="Gene3D" id="3.40.50.300">
    <property type="entry name" value="P-loop containing nucleotide triphosphate hydrolases"/>
    <property type="match status" value="2"/>
</dbReference>
<dbReference type="PATRIC" id="fig|1219045.3.peg.3228"/>
<evidence type="ECO:0000256" key="5">
    <source>
        <dbReference type="ARBA" id="ARBA00023136"/>
    </source>
</evidence>
<dbReference type="Pfam" id="PF10412">
    <property type="entry name" value="TrwB_AAD_bind"/>
    <property type="match status" value="1"/>
</dbReference>
<proteinExistence type="predicted"/>
<gene>
    <name evidence="9" type="ORF">BV98_003180</name>
</gene>
<dbReference type="CDD" id="cd01127">
    <property type="entry name" value="TrwB_TraG_TraD_VirD4"/>
    <property type="match status" value="1"/>
</dbReference>
<dbReference type="OrthoDB" id="102453at2"/>
<evidence type="ECO:0000256" key="7">
    <source>
        <dbReference type="SAM" id="Phobius"/>
    </source>
</evidence>
<evidence type="ECO:0000256" key="1">
    <source>
        <dbReference type="ARBA" id="ARBA00004651"/>
    </source>
</evidence>
<dbReference type="RefSeq" id="WP_051908448.1">
    <property type="nucleotide sequence ID" value="NZ_BCZD01000053.1"/>
</dbReference>
<keyword evidence="3 7" id="KW-0812">Transmembrane</keyword>
<dbReference type="InterPro" id="IPR051539">
    <property type="entry name" value="T4SS-coupling_protein"/>
</dbReference>
<evidence type="ECO:0000256" key="2">
    <source>
        <dbReference type="ARBA" id="ARBA00022475"/>
    </source>
</evidence>
<reference evidence="9" key="1">
    <citation type="submission" date="2014-08" db="EMBL/GenBank/DDBJ databases">
        <title>Draft genome sequences of Sphingobium herbicidovorans.</title>
        <authorList>
            <person name="Gan H.M."/>
            <person name="Gan H.Y."/>
            <person name="Savka M.A."/>
        </authorList>
    </citation>
    <scope>NUCLEOTIDE SEQUENCE [LARGE SCALE GENOMIC DNA]</scope>
    <source>
        <strain evidence="9">NBRC 16415</strain>
    </source>
</reference>
<accession>A0A086P6M2</accession>
<comment type="subcellular location">
    <subcellularLocation>
        <location evidence="1">Cell membrane</location>
        <topology evidence="1">Multi-pass membrane protein</topology>
    </subcellularLocation>
</comment>
<dbReference type="GO" id="GO:0005886">
    <property type="term" value="C:plasma membrane"/>
    <property type="evidence" value="ECO:0007669"/>
    <property type="project" value="UniProtKB-SubCell"/>
</dbReference>
<keyword evidence="4 7" id="KW-1133">Transmembrane helix</keyword>
<evidence type="ECO:0000259" key="8">
    <source>
        <dbReference type="Pfam" id="PF10412"/>
    </source>
</evidence>
<dbReference type="PANTHER" id="PTHR37937">
    <property type="entry name" value="CONJUGATIVE TRANSFER: DNA TRANSPORT"/>
    <property type="match status" value="1"/>
</dbReference>
<dbReference type="AlphaFoldDB" id="A0A086P6M2"/>
<keyword evidence="2" id="KW-1003">Cell membrane</keyword>
<evidence type="ECO:0000256" key="3">
    <source>
        <dbReference type="ARBA" id="ARBA00022692"/>
    </source>
</evidence>
<evidence type="ECO:0000256" key="4">
    <source>
        <dbReference type="ARBA" id="ARBA00022989"/>
    </source>
</evidence>
<evidence type="ECO:0000256" key="6">
    <source>
        <dbReference type="SAM" id="MobiDB-lite"/>
    </source>
</evidence>